<evidence type="ECO:0000313" key="2">
    <source>
        <dbReference type="Proteomes" id="UP000800200"/>
    </source>
</evidence>
<accession>A0A6A6DKL4</accession>
<reference evidence="1" key="1">
    <citation type="journal article" date="2020" name="Stud. Mycol.">
        <title>101 Dothideomycetes genomes: a test case for predicting lifestyles and emergence of pathogens.</title>
        <authorList>
            <person name="Haridas S."/>
            <person name="Albert R."/>
            <person name="Binder M."/>
            <person name="Bloem J."/>
            <person name="Labutti K."/>
            <person name="Salamov A."/>
            <person name="Andreopoulos B."/>
            <person name="Baker S."/>
            <person name="Barry K."/>
            <person name="Bills G."/>
            <person name="Bluhm B."/>
            <person name="Cannon C."/>
            <person name="Castanera R."/>
            <person name="Culley D."/>
            <person name="Daum C."/>
            <person name="Ezra D."/>
            <person name="Gonzalez J."/>
            <person name="Henrissat B."/>
            <person name="Kuo A."/>
            <person name="Liang C."/>
            <person name="Lipzen A."/>
            <person name="Lutzoni F."/>
            <person name="Magnuson J."/>
            <person name="Mondo S."/>
            <person name="Nolan M."/>
            <person name="Ohm R."/>
            <person name="Pangilinan J."/>
            <person name="Park H.-J."/>
            <person name="Ramirez L."/>
            <person name="Alfaro M."/>
            <person name="Sun H."/>
            <person name="Tritt A."/>
            <person name="Yoshinaga Y."/>
            <person name="Zwiers L.-H."/>
            <person name="Turgeon B."/>
            <person name="Goodwin S."/>
            <person name="Spatafora J."/>
            <person name="Crous P."/>
            <person name="Grigoriev I."/>
        </authorList>
    </citation>
    <scope>NUCLEOTIDE SEQUENCE</scope>
    <source>
        <strain evidence="1">CBS 207.26</strain>
    </source>
</reference>
<sequence length="99" mass="11079">KLRPSADTVPKTLLPIYNQLMTLQKCLLEVKKSRDILSVRELYSYIMNLNSVDNMRVDGKFAVGSDIPDGQGGVTKLLEECFVIAYDIRLEAEANNSAE</sequence>
<dbReference type="InterPro" id="IPR018810">
    <property type="entry name" value="UPF0662"/>
</dbReference>
<dbReference type="Pfam" id="PF10303">
    <property type="entry name" value="DUF2408"/>
    <property type="match status" value="1"/>
</dbReference>
<feature type="non-terminal residue" evidence="1">
    <location>
        <position position="1"/>
    </location>
</feature>
<dbReference type="AlphaFoldDB" id="A0A6A6DKL4"/>
<dbReference type="PANTHER" id="PTHR28086">
    <property type="entry name" value="UPF0662 PROTEIN YPL260W"/>
    <property type="match status" value="1"/>
</dbReference>
<dbReference type="OrthoDB" id="2011986at2759"/>
<dbReference type="GO" id="GO:0005634">
    <property type="term" value="C:nucleus"/>
    <property type="evidence" value="ECO:0007669"/>
    <property type="project" value="TreeGrafter"/>
</dbReference>
<protein>
    <submittedName>
        <fullName evidence="1">Uncharacterized protein</fullName>
    </submittedName>
</protein>
<keyword evidence="2" id="KW-1185">Reference proteome</keyword>
<organism evidence="1 2">
    <name type="scientific">Zopfia rhizophila CBS 207.26</name>
    <dbReference type="NCBI Taxonomy" id="1314779"/>
    <lineage>
        <taxon>Eukaryota</taxon>
        <taxon>Fungi</taxon>
        <taxon>Dikarya</taxon>
        <taxon>Ascomycota</taxon>
        <taxon>Pezizomycotina</taxon>
        <taxon>Dothideomycetes</taxon>
        <taxon>Dothideomycetes incertae sedis</taxon>
        <taxon>Zopfiaceae</taxon>
        <taxon>Zopfia</taxon>
    </lineage>
</organism>
<proteinExistence type="predicted"/>
<dbReference type="EMBL" id="ML994670">
    <property type="protein sequence ID" value="KAF2179008.1"/>
    <property type="molecule type" value="Genomic_DNA"/>
</dbReference>
<name>A0A6A6DKL4_9PEZI</name>
<gene>
    <name evidence="1" type="ORF">K469DRAFT_471958</name>
</gene>
<dbReference type="GO" id="GO:0005737">
    <property type="term" value="C:cytoplasm"/>
    <property type="evidence" value="ECO:0007669"/>
    <property type="project" value="TreeGrafter"/>
</dbReference>
<evidence type="ECO:0000313" key="1">
    <source>
        <dbReference type="EMBL" id="KAF2179008.1"/>
    </source>
</evidence>
<feature type="non-terminal residue" evidence="1">
    <location>
        <position position="99"/>
    </location>
</feature>
<dbReference type="Proteomes" id="UP000800200">
    <property type="component" value="Unassembled WGS sequence"/>
</dbReference>
<dbReference type="PANTHER" id="PTHR28086:SF1">
    <property type="entry name" value="CU(2+) SUPPRESSING AND BLEOMYCIN SENSITIVE PROTEIN 1"/>
    <property type="match status" value="1"/>
</dbReference>